<dbReference type="PROSITE" id="PS50151">
    <property type="entry name" value="UVR"/>
    <property type="match status" value="1"/>
</dbReference>
<dbReference type="RefSeq" id="WP_212948382.1">
    <property type="nucleotide sequence ID" value="NZ_BORW01000004.1"/>
</dbReference>
<dbReference type="EMBL" id="BORW01000004">
    <property type="protein sequence ID" value="GIO66398.1"/>
    <property type="molecule type" value="Genomic_DNA"/>
</dbReference>
<feature type="region of interest" description="Disordered" evidence="1">
    <location>
        <begin position="1"/>
        <end position="24"/>
    </location>
</feature>
<dbReference type="Gene3D" id="4.10.860.10">
    <property type="entry name" value="UVR domain"/>
    <property type="match status" value="1"/>
</dbReference>
<reference evidence="4 5" key="1">
    <citation type="submission" date="2021-03" db="EMBL/GenBank/DDBJ databases">
        <title>Antimicrobial resistance genes in bacteria isolated from Japanese honey, and their potential for conferring macrolide and lincosamide resistance in the American foulbrood pathogen Paenibacillus larvae.</title>
        <authorList>
            <person name="Okamoto M."/>
            <person name="Kumagai M."/>
            <person name="Kanamori H."/>
            <person name="Takamatsu D."/>
        </authorList>
    </citation>
    <scope>NUCLEOTIDE SEQUENCE [LARGE SCALE GENOMIC DNA]</scope>
    <source>
        <strain evidence="4 5">J21TS3</strain>
    </source>
</reference>
<evidence type="ECO:0000256" key="1">
    <source>
        <dbReference type="SAM" id="MobiDB-lite"/>
    </source>
</evidence>
<dbReference type="Pfam" id="PF01541">
    <property type="entry name" value="GIY-YIG"/>
    <property type="match status" value="1"/>
</dbReference>
<dbReference type="InterPro" id="IPR001943">
    <property type="entry name" value="UVR_dom"/>
</dbReference>
<accession>A0ABQ4LTF1</accession>
<dbReference type="PROSITE" id="PS50164">
    <property type="entry name" value="GIY_YIG"/>
    <property type="match status" value="1"/>
</dbReference>
<evidence type="ECO:0000259" key="2">
    <source>
        <dbReference type="PROSITE" id="PS50151"/>
    </source>
</evidence>
<name>A0ABQ4LTF1_9BACL</name>
<dbReference type="PANTHER" id="PTHR30562">
    <property type="entry name" value="UVRC/OXIDOREDUCTASE"/>
    <property type="match status" value="1"/>
</dbReference>
<dbReference type="InterPro" id="IPR050066">
    <property type="entry name" value="UvrABC_protein_C"/>
</dbReference>
<dbReference type="InterPro" id="IPR036876">
    <property type="entry name" value="UVR_dom_sf"/>
</dbReference>
<evidence type="ECO:0000313" key="4">
    <source>
        <dbReference type="EMBL" id="GIO66398.1"/>
    </source>
</evidence>
<dbReference type="CDD" id="cd10434">
    <property type="entry name" value="GIY-YIG_UvrC_Cho"/>
    <property type="match status" value="1"/>
</dbReference>
<dbReference type="PANTHER" id="PTHR30562:SF1">
    <property type="entry name" value="UVRABC SYSTEM PROTEIN C"/>
    <property type="match status" value="1"/>
</dbReference>
<dbReference type="Pfam" id="PF02151">
    <property type="entry name" value="UVR"/>
    <property type="match status" value="1"/>
</dbReference>
<evidence type="ECO:0000313" key="5">
    <source>
        <dbReference type="Proteomes" id="UP000680638"/>
    </source>
</evidence>
<organism evidence="4 5">
    <name type="scientific">Paenibacillus cookii</name>
    <dbReference type="NCBI Taxonomy" id="157839"/>
    <lineage>
        <taxon>Bacteria</taxon>
        <taxon>Bacillati</taxon>
        <taxon>Bacillota</taxon>
        <taxon>Bacilli</taxon>
        <taxon>Bacillales</taxon>
        <taxon>Paenibacillaceae</taxon>
        <taxon>Paenibacillus</taxon>
    </lineage>
</organism>
<keyword evidence="5" id="KW-1185">Reference proteome</keyword>
<proteinExistence type="predicted"/>
<evidence type="ECO:0000259" key="3">
    <source>
        <dbReference type="PROSITE" id="PS50164"/>
    </source>
</evidence>
<dbReference type="SUPFAM" id="SSF82771">
    <property type="entry name" value="GIY-YIG endonuclease"/>
    <property type="match status" value="1"/>
</dbReference>
<dbReference type="SUPFAM" id="SSF46600">
    <property type="entry name" value="C-terminal UvrC-binding domain of UvrB"/>
    <property type="match status" value="1"/>
</dbReference>
<dbReference type="Gene3D" id="3.40.1440.10">
    <property type="entry name" value="GIY-YIG endonuclease"/>
    <property type="match status" value="1"/>
</dbReference>
<dbReference type="Proteomes" id="UP000680638">
    <property type="component" value="Unassembled WGS sequence"/>
</dbReference>
<feature type="domain" description="GIY-YIG" evidence="3">
    <location>
        <begin position="35"/>
        <end position="114"/>
    </location>
</feature>
<dbReference type="SMART" id="SM00465">
    <property type="entry name" value="GIYc"/>
    <property type="match status" value="1"/>
</dbReference>
<gene>
    <name evidence="4" type="primary">uvrC_2</name>
    <name evidence="4" type="ORF">J21TS3_12190</name>
</gene>
<comment type="caution">
    <text evidence="4">The sequence shown here is derived from an EMBL/GenBank/DDBJ whole genome shotgun (WGS) entry which is preliminary data.</text>
</comment>
<dbReference type="InterPro" id="IPR000305">
    <property type="entry name" value="GIY-YIG_endonuc"/>
</dbReference>
<dbReference type="InterPro" id="IPR035901">
    <property type="entry name" value="GIY-YIG_endonuc_sf"/>
</dbReference>
<feature type="domain" description="UVR" evidence="2">
    <location>
        <begin position="223"/>
        <end position="258"/>
    </location>
</feature>
<protein>
    <submittedName>
        <fullName evidence="4">Excinuclease ABC subunit C</fullName>
    </submittedName>
</protein>
<dbReference type="InterPro" id="IPR047296">
    <property type="entry name" value="GIY-YIG_UvrC_Cho"/>
</dbReference>
<sequence length="394" mass="43934">MSGKRINGLAGHPTETDPGKTAGSVLKDKLRRLPEAPGVYIMKDARGGILYVGKSKHLKNRVSSYFHRSKSHAPKIKRLVQHVQDLEIIRTDTEFEALLLECSLIHKFKPMYNRKMKNPASYAYIVIPASAGLRHFETTRQPLAAPGDEVFGPYPASELAVQNAVQTILESFKIACSPAAAANAPCLNHDIGLCLGMCLGGTKLAEYRQRMERFIGLLHGTDRSLCDEVEREMAAAAGRFDFEAAARYRDVLQALRFLERKEKIIGFAGNNPNVLLYEPVDQNAIKLFLVKRHTVLFSRVFSIGTEKEAQRLEKEANVLVQAYFKQNEWAIASEVGKDEIDEAQILYSYVQAHPRQALLIPDEWLESESSSALADALHSLMSGITNGMDEYDEG</sequence>